<evidence type="ECO:0000256" key="2">
    <source>
        <dbReference type="ARBA" id="ARBA00022801"/>
    </source>
</evidence>
<dbReference type="InterPro" id="IPR014818">
    <property type="entry name" value="Phage/plasmid_primase_P4_C"/>
</dbReference>
<evidence type="ECO:0000256" key="1">
    <source>
        <dbReference type="ARBA" id="ARBA00022741"/>
    </source>
</evidence>
<accession>A0A448PE74</accession>
<keyword evidence="2" id="KW-0378">Hydrolase</keyword>
<dbReference type="Pfam" id="PF19263">
    <property type="entry name" value="DUF5906"/>
    <property type="match status" value="1"/>
</dbReference>
<dbReference type="EMBL" id="LR134476">
    <property type="protein sequence ID" value="VEI13235.1"/>
    <property type="molecule type" value="Genomic_DNA"/>
</dbReference>
<dbReference type="InterPro" id="IPR006500">
    <property type="entry name" value="Helicase_put_C_phage/plasmid"/>
</dbReference>
<name>A0A448PE74_9ACTO</name>
<evidence type="ECO:0000259" key="5">
    <source>
        <dbReference type="PROSITE" id="PS51206"/>
    </source>
</evidence>
<dbReference type="AlphaFoldDB" id="A0A448PE74"/>
<reference evidence="6 7" key="1">
    <citation type="submission" date="2018-12" db="EMBL/GenBank/DDBJ databases">
        <authorList>
            <consortium name="Pathogen Informatics"/>
        </authorList>
    </citation>
    <scope>NUCLEOTIDE SEQUENCE [LARGE SCALE GENOMIC DNA]</scope>
    <source>
        <strain evidence="6 7">NCTC13354</strain>
    </source>
</reference>
<dbReference type="KEGG" id="tbw:NCTC13354_00946"/>
<dbReference type="GO" id="GO:0016787">
    <property type="term" value="F:hydrolase activity"/>
    <property type="evidence" value="ECO:0007669"/>
    <property type="project" value="UniProtKB-KW"/>
</dbReference>
<dbReference type="Gene3D" id="3.30.720.160">
    <property type="entry name" value="Bifunctional DNA primase/polymerase, N-terminal"/>
    <property type="match status" value="1"/>
</dbReference>
<evidence type="ECO:0000256" key="4">
    <source>
        <dbReference type="SAM" id="MobiDB-lite"/>
    </source>
</evidence>
<dbReference type="Gene3D" id="3.40.50.300">
    <property type="entry name" value="P-loop containing nucleotide triphosphate hydrolases"/>
    <property type="match status" value="1"/>
</dbReference>
<dbReference type="SUPFAM" id="SSF56747">
    <property type="entry name" value="Prim-pol domain"/>
    <property type="match status" value="1"/>
</dbReference>
<dbReference type="InterPro" id="IPR027417">
    <property type="entry name" value="P-loop_NTPase"/>
</dbReference>
<gene>
    <name evidence="6" type="ORF">NCTC13354_00946</name>
</gene>
<protein>
    <submittedName>
        <fullName evidence="6">Phage/plasmid primase, P4 family, C-terminal domain</fullName>
    </submittedName>
</protein>
<dbReference type="OrthoDB" id="9763644at2"/>
<feature type="compositionally biased region" description="Low complexity" evidence="4">
    <location>
        <begin position="363"/>
        <end position="383"/>
    </location>
</feature>
<evidence type="ECO:0000313" key="6">
    <source>
        <dbReference type="EMBL" id="VEI13235.1"/>
    </source>
</evidence>
<evidence type="ECO:0000256" key="3">
    <source>
        <dbReference type="ARBA" id="ARBA00022840"/>
    </source>
</evidence>
<keyword evidence="7" id="KW-1185">Reference proteome</keyword>
<dbReference type="InterPro" id="IPR045455">
    <property type="entry name" value="NrS-1_pol-like_helicase"/>
</dbReference>
<dbReference type="PROSITE" id="PS51206">
    <property type="entry name" value="SF3_HELICASE_1"/>
    <property type="match status" value="1"/>
</dbReference>
<dbReference type="NCBIfam" id="TIGR01613">
    <property type="entry name" value="primase_Cterm"/>
    <property type="match status" value="1"/>
</dbReference>
<keyword evidence="3" id="KW-0067">ATP-binding</keyword>
<dbReference type="Proteomes" id="UP000269542">
    <property type="component" value="Chromosome"/>
</dbReference>
<dbReference type="PANTHER" id="PTHR35372">
    <property type="entry name" value="ATP BINDING PROTEIN-RELATED"/>
    <property type="match status" value="1"/>
</dbReference>
<dbReference type="PANTHER" id="PTHR35372:SF2">
    <property type="entry name" value="SF3 HELICASE DOMAIN-CONTAINING PROTEIN"/>
    <property type="match status" value="1"/>
</dbReference>
<dbReference type="SUPFAM" id="SSF52540">
    <property type="entry name" value="P-loop containing nucleoside triphosphate hydrolases"/>
    <property type="match status" value="1"/>
</dbReference>
<dbReference type="GO" id="GO:0005524">
    <property type="term" value="F:ATP binding"/>
    <property type="evidence" value="ECO:0007669"/>
    <property type="project" value="UniProtKB-KW"/>
</dbReference>
<dbReference type="InterPro" id="IPR051620">
    <property type="entry name" value="ORF904-like_C"/>
</dbReference>
<dbReference type="SMART" id="SM00885">
    <property type="entry name" value="D5_N"/>
    <property type="match status" value="1"/>
</dbReference>
<sequence>MTSPIHDRALHLHSYGLAILPIHAHHPERGDKRPAINWKQLQTQHLTTAQVDQWFHSGDYGIAVAMGATSNGLMMIELEGNAASHLAELTQLAQDSGLEHLWRRLFGWWETTPSGGHHWYIYVPDNTHGNRKLARTADGKVLAETRENGGYSVVAPLDGAKFHHSGKGAWTVLQGGPETAGTFTVDELDDVLAVFRTLDQTPQREPARPRPVSALSEVDPHAGISPGDAFEAAHTWEDILTPHGWTPVAQRGSETYWRRPGKKHGISASTGRAADRDRLYAWTTSTMFEAEVPYTKFGAYALLEHGGDHSAAAKHLHGKGYGRQAEHVRDTTGLDAWITRKTTETQTETQTDTHTETETDSVAAPDAAPQPAATTPTTPPTLTIVEPDVYTRTDDGNALRFTDTYKHEFKYIEERNTWAHWDGSKWDIEGGNAAAIEAARTLARNLPTDDKADETHRRRSLSANAIRNMLSLARNTKGIYSHITQFDADPYTLNTPKGTINLHTGQHTPPDPAILCLRSTTVEPNWQQPTPRWNQFIDEIFMGDTHLVTYIQRFLGQAIIGETKEQLLPFFYGTGANGKTTLLNVVQHILGIGQTGYSTTSPAEILTVANRHPTEIAALSGVRLAVISELEEGQRIAEAKAKELTGGDNITARFMGRDFFTFKPTHTLAVLTNNTLETRGGGSPALWRRMRLIPFLYTVPKRDRDPYLEQALMDEAPGILAWLIQGTLDYLNDGLREPESVRIATSEYEADQNTVRQFVSEVCTIHEVNQDLFQVPVPRVRAAYERWCEANGYDPVNAIAFGRRMRKEGLDVKVSNSIRFYVGLSLPDDALEGALND</sequence>
<proteinExistence type="predicted"/>
<dbReference type="InterPro" id="IPR014015">
    <property type="entry name" value="Helicase_SF3_DNA-vir"/>
</dbReference>
<dbReference type="Pfam" id="PF08706">
    <property type="entry name" value="D5_N"/>
    <property type="match status" value="1"/>
</dbReference>
<evidence type="ECO:0000313" key="7">
    <source>
        <dbReference type="Proteomes" id="UP000269542"/>
    </source>
</evidence>
<keyword evidence="1" id="KW-0547">Nucleotide-binding</keyword>
<organism evidence="6 7">
    <name type="scientific">Trueperella bialowiezensis</name>
    <dbReference type="NCBI Taxonomy" id="312285"/>
    <lineage>
        <taxon>Bacteria</taxon>
        <taxon>Bacillati</taxon>
        <taxon>Actinomycetota</taxon>
        <taxon>Actinomycetes</taxon>
        <taxon>Actinomycetales</taxon>
        <taxon>Actinomycetaceae</taxon>
        <taxon>Trueperella</taxon>
    </lineage>
</organism>
<feature type="domain" description="SF3 helicase" evidence="5">
    <location>
        <begin position="546"/>
        <end position="708"/>
    </location>
</feature>
<dbReference type="RefSeq" id="WP_126416374.1">
    <property type="nucleotide sequence ID" value="NZ_LR134476.1"/>
</dbReference>
<feature type="region of interest" description="Disordered" evidence="4">
    <location>
        <begin position="339"/>
        <end position="384"/>
    </location>
</feature>